<evidence type="ECO:0000313" key="1">
    <source>
        <dbReference type="EMBL" id="MBB6085132.1"/>
    </source>
</evidence>
<evidence type="ECO:0000313" key="2">
    <source>
        <dbReference type="Proteomes" id="UP000541136"/>
    </source>
</evidence>
<dbReference type="EMBL" id="JACHIB010000020">
    <property type="protein sequence ID" value="MBB6085132.1"/>
    <property type="molecule type" value="Genomic_DNA"/>
</dbReference>
<reference evidence="1 2" key="1">
    <citation type="submission" date="2020-08" db="EMBL/GenBank/DDBJ databases">
        <title>Genomic Encyclopedia of Type Strains, Phase IV (KMG-IV): sequencing the most valuable type-strain genomes for metagenomic binning, comparative biology and taxonomic classification.</title>
        <authorList>
            <person name="Goeker M."/>
        </authorList>
    </citation>
    <scope>NUCLEOTIDE SEQUENCE [LARGE SCALE GENOMIC DNA]</scope>
    <source>
        <strain evidence="1 2">DSM 12141</strain>
    </source>
</reference>
<dbReference type="RefSeq" id="WP_276808398.1">
    <property type="nucleotide sequence ID" value="NZ_JACHIB010000020.1"/>
</dbReference>
<dbReference type="AlphaFoldDB" id="A0A7W9WN83"/>
<gene>
    <name evidence="1" type="ORF">HNR28_003185</name>
</gene>
<comment type="caution">
    <text evidence="1">The sequence shown here is derived from an EMBL/GenBank/DDBJ whole genome shotgun (WGS) entry which is preliminary data.</text>
</comment>
<accession>A0A7W9WN83</accession>
<organism evidence="1 2">
    <name type="scientific">Castellaniella defragrans</name>
    <name type="common">Alcaligenes defragrans</name>
    <dbReference type="NCBI Taxonomy" id="75697"/>
    <lineage>
        <taxon>Bacteria</taxon>
        <taxon>Pseudomonadati</taxon>
        <taxon>Pseudomonadota</taxon>
        <taxon>Betaproteobacteria</taxon>
        <taxon>Burkholderiales</taxon>
        <taxon>Alcaligenaceae</taxon>
        <taxon>Castellaniella</taxon>
    </lineage>
</organism>
<dbReference type="Proteomes" id="UP000541136">
    <property type="component" value="Unassembled WGS sequence"/>
</dbReference>
<sequence>MKNLLAIIGLYAVLRKGWELYESHEALKKENESLRRQREDA</sequence>
<protein>
    <submittedName>
        <fullName evidence="1">Uncharacterized protein</fullName>
    </submittedName>
</protein>
<proteinExistence type="predicted"/>
<name>A0A7W9WN83_CASDE</name>